<evidence type="ECO:0000313" key="1">
    <source>
        <dbReference type="EMBL" id="CAH1797287.1"/>
    </source>
</evidence>
<dbReference type="PANTHER" id="PTHR10656">
    <property type="entry name" value="CELL FATE DETERMINING PROTEIN MAB21-RELATED"/>
    <property type="match status" value="1"/>
</dbReference>
<dbReference type="Proteomes" id="UP000749559">
    <property type="component" value="Unassembled WGS sequence"/>
</dbReference>
<keyword evidence="2" id="KW-1185">Reference proteome</keyword>
<reference evidence="1" key="1">
    <citation type="submission" date="2022-03" db="EMBL/GenBank/DDBJ databases">
        <authorList>
            <person name="Martin C."/>
        </authorList>
    </citation>
    <scope>NUCLEOTIDE SEQUENCE</scope>
</reference>
<dbReference type="EMBL" id="CAIIXF020000010">
    <property type="protein sequence ID" value="CAH1797287.1"/>
    <property type="molecule type" value="Genomic_DNA"/>
</dbReference>
<dbReference type="PANTHER" id="PTHR10656:SF78">
    <property type="entry name" value="CYCLIC GMP-AMP SYNTHASE-LIKE"/>
    <property type="match status" value="1"/>
</dbReference>
<gene>
    <name evidence="1" type="ORF">OFUS_LOCUS21605</name>
</gene>
<sequence length="715" mass="81834">MMASPLFKNKLESNMEHILKKVFELLNKGNEASTKELVKQIKILAKSDSTKDAVFDTFIGPFRYVLPKNKMELIMLVYDRIADHIFQELENNMVFIGDDFRDNFSEMENFWDYVTKKNRADMETFWPRMILAGILGCGEDVTDIKQLLVAIEMQAKETGTINMADFCISILPSYSTFIKLFIKEAVAPGNINENMDDLTMIMKSIDASQNVSEFVQKVHDAIIPEGTIEERTLQEKLAEVHVDDICKIVEDYDPYFKVTKQLHTGSYYDGTKISKLDEFDSLEVLAMSKDVVIETGCSRGHFHIRVPDDVKHHLRKQEEEYAKSKGRPVIEPLGIVNQNNHISSYVMVKYLRTVISRHGLTPITFMPNANIELQGGGGFCSYSLDVTFCLQMDRYNPNHKIVFDELPELSEGNISCVLVPKSLQKCELGHYCWPVSCSTHEQGLVTSMSPNHVTIQMTLKLVTRTLVNHMLHMCALARGHYMDDSYILKMIVLHHDKRCDVKHQPGSLGMCFKQICAEMSDLFGADVFSVKTEHERLVLFVRFHLMKNKLSDKLSECTKNTNPLVSMGVSTAEFSSVDDIIKKMSSQERMKLKEEYMKDELFRSALEILVPFQPISANSPITSDVWPGYLAIIPCLMSTDTQKILESIFREHHHYARTRLDDISLPFRNVLKKYVTTASFQCIMSVRAAVFLLQRIINELENKTTRPMLQDIPLD</sequence>
<protein>
    <submittedName>
        <fullName evidence="1">Uncharacterized protein</fullName>
    </submittedName>
</protein>
<organism evidence="1 2">
    <name type="scientific">Owenia fusiformis</name>
    <name type="common">Polychaete worm</name>
    <dbReference type="NCBI Taxonomy" id="6347"/>
    <lineage>
        <taxon>Eukaryota</taxon>
        <taxon>Metazoa</taxon>
        <taxon>Spiralia</taxon>
        <taxon>Lophotrochozoa</taxon>
        <taxon>Annelida</taxon>
        <taxon>Polychaeta</taxon>
        <taxon>Sedentaria</taxon>
        <taxon>Canalipalpata</taxon>
        <taxon>Sabellida</taxon>
        <taxon>Oweniida</taxon>
        <taxon>Oweniidae</taxon>
        <taxon>Owenia</taxon>
    </lineage>
</organism>
<dbReference type="OrthoDB" id="6054650at2759"/>
<dbReference type="AlphaFoldDB" id="A0A8J1XVG1"/>
<dbReference type="Gene3D" id="3.30.460.90">
    <property type="match status" value="1"/>
</dbReference>
<name>A0A8J1XVG1_OWEFU</name>
<comment type="caution">
    <text evidence="1">The sequence shown here is derived from an EMBL/GenBank/DDBJ whole genome shotgun (WGS) entry which is preliminary data.</text>
</comment>
<accession>A0A8J1XVG1</accession>
<evidence type="ECO:0000313" key="2">
    <source>
        <dbReference type="Proteomes" id="UP000749559"/>
    </source>
</evidence>
<proteinExistence type="predicted"/>